<sequence length="58" mass="5416">ALGVPVLVPSAAAGSLLSPLTPGKAAGGTGEGPAGATALGGRFPGTLTVTRSRSISFP</sequence>
<dbReference type="Proteomes" id="UP001476798">
    <property type="component" value="Unassembled WGS sequence"/>
</dbReference>
<protein>
    <submittedName>
        <fullName evidence="2">Uncharacterized protein</fullName>
    </submittedName>
</protein>
<name>A0ABV0P9K3_9TELE</name>
<evidence type="ECO:0000313" key="2">
    <source>
        <dbReference type="EMBL" id="MEQ2180133.1"/>
    </source>
</evidence>
<evidence type="ECO:0000313" key="3">
    <source>
        <dbReference type="Proteomes" id="UP001476798"/>
    </source>
</evidence>
<accession>A0ABV0P9K3</accession>
<organism evidence="2 3">
    <name type="scientific">Goodea atripinnis</name>
    <dbReference type="NCBI Taxonomy" id="208336"/>
    <lineage>
        <taxon>Eukaryota</taxon>
        <taxon>Metazoa</taxon>
        <taxon>Chordata</taxon>
        <taxon>Craniata</taxon>
        <taxon>Vertebrata</taxon>
        <taxon>Euteleostomi</taxon>
        <taxon>Actinopterygii</taxon>
        <taxon>Neopterygii</taxon>
        <taxon>Teleostei</taxon>
        <taxon>Neoteleostei</taxon>
        <taxon>Acanthomorphata</taxon>
        <taxon>Ovalentaria</taxon>
        <taxon>Atherinomorphae</taxon>
        <taxon>Cyprinodontiformes</taxon>
        <taxon>Goodeidae</taxon>
        <taxon>Goodea</taxon>
    </lineage>
</organism>
<gene>
    <name evidence="2" type="ORF">GOODEAATRI_032528</name>
</gene>
<feature type="region of interest" description="Disordered" evidence="1">
    <location>
        <begin position="14"/>
        <end position="45"/>
    </location>
</feature>
<proteinExistence type="predicted"/>
<feature type="non-terminal residue" evidence="2">
    <location>
        <position position="1"/>
    </location>
</feature>
<keyword evidence="3" id="KW-1185">Reference proteome</keyword>
<evidence type="ECO:0000256" key="1">
    <source>
        <dbReference type="SAM" id="MobiDB-lite"/>
    </source>
</evidence>
<dbReference type="EMBL" id="JAHRIO010066083">
    <property type="protein sequence ID" value="MEQ2180133.1"/>
    <property type="molecule type" value="Genomic_DNA"/>
</dbReference>
<comment type="caution">
    <text evidence="2">The sequence shown here is derived from an EMBL/GenBank/DDBJ whole genome shotgun (WGS) entry which is preliminary data.</text>
</comment>
<reference evidence="2 3" key="1">
    <citation type="submission" date="2021-06" db="EMBL/GenBank/DDBJ databases">
        <authorList>
            <person name="Palmer J.M."/>
        </authorList>
    </citation>
    <scope>NUCLEOTIDE SEQUENCE [LARGE SCALE GENOMIC DNA]</scope>
    <source>
        <strain evidence="2 3">GA_2019</strain>
        <tissue evidence="2">Muscle</tissue>
    </source>
</reference>